<accession>A0A5K1K1A5</accession>
<dbReference type="GO" id="GO:0004339">
    <property type="term" value="F:glucan 1,4-alpha-glucosidase activity"/>
    <property type="evidence" value="ECO:0007669"/>
    <property type="project" value="UniProtKB-EC"/>
</dbReference>
<feature type="region of interest" description="Disordered" evidence="1">
    <location>
        <begin position="327"/>
        <end position="365"/>
    </location>
</feature>
<keyword evidence="2" id="KW-0812">Transmembrane</keyword>
<evidence type="ECO:0000256" key="1">
    <source>
        <dbReference type="SAM" id="MobiDB-lite"/>
    </source>
</evidence>
<keyword evidence="3" id="KW-0326">Glycosidase</keyword>
<proteinExistence type="predicted"/>
<dbReference type="EMBL" id="LR727597">
    <property type="protein sequence ID" value="VWO99375.1"/>
    <property type="molecule type" value="Genomic_DNA"/>
</dbReference>
<feature type="compositionally biased region" description="Low complexity" evidence="1">
    <location>
        <begin position="329"/>
        <end position="348"/>
    </location>
</feature>
<feature type="region of interest" description="Disordered" evidence="1">
    <location>
        <begin position="1"/>
        <end position="131"/>
    </location>
</feature>
<evidence type="ECO:0000313" key="3">
    <source>
        <dbReference type="EMBL" id="VWO99375.1"/>
    </source>
</evidence>
<keyword evidence="2" id="KW-1133">Transmembrane helix</keyword>
<protein>
    <submittedName>
        <fullName evidence="3">Glucoamylase (Glucan 1,4-alpha-glucosidase))</fullName>
        <ecNumber evidence="3">3.2.1.3</ecNumber>
    </submittedName>
</protein>
<gene>
    <name evidence="3" type="primary">G4NCF7</name>
</gene>
<keyword evidence="2" id="KW-0472">Membrane</keyword>
<feature type="compositionally biased region" description="Polar residues" evidence="1">
    <location>
        <begin position="24"/>
        <end position="33"/>
    </location>
</feature>
<feature type="compositionally biased region" description="Basic and acidic residues" evidence="1">
    <location>
        <begin position="92"/>
        <end position="101"/>
    </location>
</feature>
<keyword evidence="3" id="KW-0378">Hydrolase</keyword>
<dbReference type="EC" id="3.2.1.3" evidence="3"/>
<feature type="compositionally biased region" description="Polar residues" evidence="1">
    <location>
        <begin position="119"/>
        <end position="131"/>
    </location>
</feature>
<evidence type="ECO:0000256" key="2">
    <source>
        <dbReference type="SAM" id="Phobius"/>
    </source>
</evidence>
<feature type="transmembrane region" description="Helical" evidence="2">
    <location>
        <begin position="208"/>
        <end position="225"/>
    </location>
</feature>
<organism evidence="3">
    <name type="scientific">Ganoderma boninense</name>
    <dbReference type="NCBI Taxonomy" id="34458"/>
    <lineage>
        <taxon>Eukaryota</taxon>
        <taxon>Fungi</taxon>
        <taxon>Dikarya</taxon>
        <taxon>Basidiomycota</taxon>
        <taxon>Agaricomycotina</taxon>
        <taxon>Agaricomycetes</taxon>
        <taxon>Polyporales</taxon>
        <taxon>Polyporaceae</taxon>
        <taxon>Ganoderma</taxon>
    </lineage>
</organism>
<feature type="transmembrane region" description="Helical" evidence="2">
    <location>
        <begin position="153"/>
        <end position="176"/>
    </location>
</feature>
<name>A0A5K1K1A5_9APHY</name>
<reference evidence="3" key="1">
    <citation type="submission" date="2019-10" db="EMBL/GenBank/DDBJ databases">
        <authorList>
            <person name="Nor Muhammad N."/>
        </authorList>
    </citation>
    <scope>NUCLEOTIDE SEQUENCE</scope>
</reference>
<dbReference type="AlphaFoldDB" id="A0A5K1K1A5"/>
<sequence length="399" mass="42808">MASSVSRNAALDPLAENALPTVLVTPTATSSTTPDEDRTQDGHSLMSPTAEEPPRPQAGPLPTKRGEIGFDDGLYNMPGQGGQASSSSTSLPERHPADREYAASSELNAPVVDHPPRSPSRTESTNTASTTGKRSIISFFKPKRIPTYAGLRLTTLAVFFFQLALFAGTLAGWVLAIQRMQQSMASASSSDSGDGNTQVMLSTTSAQIFVHVAFGIVALAEIIFLERTVFRLRAERYAYIHPGAILPRSARTRASEEREMAIAFAPWHRPPLPTYAAALAQSGLGTGDVEDNIIAIPPPPAYGNTRGSTLLLRGFLTDALRAQRPRSDGSAWSVVSGRSARRSATGAGPEDEQDRPKSYVSTDSEWEARCDADRALVLEETLARLEDGNGRQNASATRR</sequence>